<dbReference type="GO" id="GO:0003677">
    <property type="term" value="F:DNA binding"/>
    <property type="evidence" value="ECO:0007669"/>
    <property type="project" value="UniProtKB-UniRule"/>
</dbReference>
<dbReference type="InterPro" id="IPR001647">
    <property type="entry name" value="HTH_TetR"/>
</dbReference>
<sequence length="185" mass="21601">MKKEDQRTKITKEIFRRTLISLLETENLNRISVTELCKRAELSRATFYTYYIDIFDLFEKIENSVYEKLEQFLKEHDSNASRLEKIVEYVGEHNRLFSVLLNVDGSSNFKRSIMKLTRSFAGSDDKSERSNIHDYIEDYAVDGSISVLLHWLQNGKKESPQTISNLLTVLQSYSDKDIENVIKTS</sequence>
<accession>A0A7L7KW25</accession>
<proteinExistence type="predicted"/>
<feature type="domain" description="HTH tetR-type" evidence="3">
    <location>
        <begin position="9"/>
        <end position="69"/>
    </location>
</feature>
<dbReference type="AlphaFoldDB" id="A0A7L7KW25"/>
<feature type="DNA-binding region" description="H-T-H motif" evidence="2">
    <location>
        <begin position="32"/>
        <end position="51"/>
    </location>
</feature>
<dbReference type="PANTHER" id="PTHR43479:SF7">
    <property type="entry name" value="TETR-FAMILY TRANSCRIPTIONAL REGULATOR"/>
    <property type="match status" value="1"/>
</dbReference>
<dbReference type="RefSeq" id="WP_059073378.1">
    <property type="nucleotide sequence ID" value="NZ_CP049366.1"/>
</dbReference>
<dbReference type="Pfam" id="PF14278">
    <property type="entry name" value="TetR_C_8"/>
    <property type="match status" value="1"/>
</dbReference>
<dbReference type="InterPro" id="IPR009057">
    <property type="entry name" value="Homeodomain-like_sf"/>
</dbReference>
<name>A0A7L7KW25_9LACO</name>
<dbReference type="EMBL" id="CP049366">
    <property type="protein sequence ID" value="QMT84013.1"/>
    <property type="molecule type" value="Genomic_DNA"/>
</dbReference>
<dbReference type="Gene3D" id="1.10.357.10">
    <property type="entry name" value="Tetracycline Repressor, domain 2"/>
    <property type="match status" value="1"/>
</dbReference>
<reference evidence="4 5" key="1">
    <citation type="submission" date="2020-02" db="EMBL/GenBank/DDBJ databases">
        <title>Complete Genome Sequence of Lactobacillus sp. NFFJ11 Isolated from animal feed.</title>
        <authorList>
            <person name="Jung J.Y."/>
        </authorList>
    </citation>
    <scope>NUCLEOTIDE SEQUENCE [LARGE SCALE GENOMIC DNA]</scope>
    <source>
        <strain evidence="4 5">NFFJ11</strain>
    </source>
</reference>
<organism evidence="4 5">
    <name type="scientific">Companilactobacillus pabuli</name>
    <dbReference type="NCBI Taxonomy" id="2714036"/>
    <lineage>
        <taxon>Bacteria</taxon>
        <taxon>Bacillati</taxon>
        <taxon>Bacillota</taxon>
        <taxon>Bacilli</taxon>
        <taxon>Lactobacillales</taxon>
        <taxon>Lactobacillaceae</taxon>
        <taxon>Companilactobacillus</taxon>
    </lineage>
</organism>
<dbReference type="Proteomes" id="UP000514410">
    <property type="component" value="Chromosome"/>
</dbReference>
<evidence type="ECO:0000256" key="2">
    <source>
        <dbReference type="PROSITE-ProRule" id="PRU00335"/>
    </source>
</evidence>
<keyword evidence="5" id="KW-1185">Reference proteome</keyword>
<protein>
    <submittedName>
        <fullName evidence="4">TetR/AcrR family transcriptional regulator</fullName>
    </submittedName>
</protein>
<gene>
    <name evidence="4" type="ORF">G6534_04975</name>
</gene>
<keyword evidence="1 2" id="KW-0238">DNA-binding</keyword>
<dbReference type="SUPFAM" id="SSF46689">
    <property type="entry name" value="Homeodomain-like"/>
    <property type="match status" value="1"/>
</dbReference>
<evidence type="ECO:0000313" key="5">
    <source>
        <dbReference type="Proteomes" id="UP000514410"/>
    </source>
</evidence>
<evidence type="ECO:0000256" key="1">
    <source>
        <dbReference type="ARBA" id="ARBA00023125"/>
    </source>
</evidence>
<dbReference type="PANTHER" id="PTHR43479">
    <property type="entry name" value="ACREF/ENVCD OPERON REPRESSOR-RELATED"/>
    <property type="match status" value="1"/>
</dbReference>
<dbReference type="PROSITE" id="PS50977">
    <property type="entry name" value="HTH_TETR_2"/>
    <property type="match status" value="1"/>
</dbReference>
<evidence type="ECO:0000313" key="4">
    <source>
        <dbReference type="EMBL" id="QMT84013.1"/>
    </source>
</evidence>
<dbReference type="InterPro" id="IPR050624">
    <property type="entry name" value="HTH-type_Tx_Regulator"/>
</dbReference>
<evidence type="ECO:0000259" key="3">
    <source>
        <dbReference type="PROSITE" id="PS50977"/>
    </source>
</evidence>
<dbReference type="KEGG" id="cpab:G6534_04975"/>
<dbReference type="InterPro" id="IPR039532">
    <property type="entry name" value="TetR_C_Firmicutes"/>
</dbReference>